<name>A0A656GLR1_PSEA0</name>
<accession>A0A656GLR1</accession>
<gene>
    <name evidence="1" type="ORF">PSYMO_36483</name>
</gene>
<dbReference type="AlphaFoldDB" id="A0A656GLR1"/>
<feature type="non-terminal residue" evidence="1">
    <location>
        <position position="43"/>
    </location>
</feature>
<sequence length="43" mass="4831">KTVNYLGRYLKKTAHLGQPIGPLHQQRNLEFYLPGSPHADLSA</sequence>
<evidence type="ECO:0000313" key="2">
    <source>
        <dbReference type="Proteomes" id="UP000003465"/>
    </source>
</evidence>
<feature type="non-terminal residue" evidence="1">
    <location>
        <position position="1"/>
    </location>
</feature>
<reference evidence="1 2" key="1">
    <citation type="journal article" date="2011" name="PLoS Pathog.">
        <title>Dynamic evolution of pathogenicity revealed by sequencing and comparative genomics of 19 Pseudomonas syringae isolates.</title>
        <authorList>
            <person name="Baltrus D.A."/>
            <person name="Nishimura M.T."/>
            <person name="Romanchuk A."/>
            <person name="Chang J.H."/>
            <person name="Mukhtar M.S."/>
            <person name="Cherkis K."/>
            <person name="Roach J."/>
            <person name="Grant S.R."/>
            <person name="Jones C.D."/>
            <person name="Dangl J.L."/>
        </authorList>
    </citation>
    <scope>NUCLEOTIDE SEQUENCE [LARGE SCALE GENOMIC DNA]</scope>
    <source>
        <strain evidence="1 2">301020</strain>
    </source>
</reference>
<organism evidence="1 2">
    <name type="scientific">Pseudomonas amygdali pv. mori str. 301020</name>
    <dbReference type="NCBI Taxonomy" id="629261"/>
    <lineage>
        <taxon>Bacteria</taxon>
        <taxon>Pseudomonadati</taxon>
        <taxon>Pseudomonadota</taxon>
        <taxon>Gammaproteobacteria</taxon>
        <taxon>Pseudomonadales</taxon>
        <taxon>Pseudomonadaceae</taxon>
        <taxon>Pseudomonas</taxon>
        <taxon>Pseudomonas amygdali</taxon>
    </lineage>
</organism>
<comment type="caution">
    <text evidence="1">The sequence shown here is derived from an EMBL/GenBank/DDBJ whole genome shotgun (WGS) entry which is preliminary data.</text>
</comment>
<dbReference type="Proteomes" id="UP000003465">
    <property type="component" value="Unassembled WGS sequence"/>
</dbReference>
<proteinExistence type="predicted"/>
<evidence type="ECO:0000313" key="1">
    <source>
        <dbReference type="EMBL" id="EGH26668.1"/>
    </source>
</evidence>
<dbReference type="EMBL" id="AEAG01002667">
    <property type="protein sequence ID" value="EGH26668.1"/>
    <property type="molecule type" value="Genomic_DNA"/>
</dbReference>
<protein>
    <submittedName>
        <fullName evidence="1">Uncharacterized protein</fullName>
    </submittedName>
</protein>